<proteinExistence type="predicted"/>
<sequence>MWLKLGFIGVLLLFLADHSRGQLVAVDQPALSIASSPLDMSVSRHMLYFEDLSGGVDFRAIQLVGQDSHWQQVTDTDATLGNVSHPVWFYLNLHNSGPEERWFLSARNASLDALDIYMVRQDRDLEHVSFASSVPVSERIFPHADYVVPLRLSAGESIVLWMRVNTTGWLDLPIQLQDESTFHLQSAKQSAYSGIYYGIALAMIFYNLFLFFALRDPSYLYYVGFAVSFTLLFAAIDGTTFSYVLPQFSITNITNQVFWSALTQLFGCAFTLSFLSLKDRAPALYTYFQVLLVICAIPLLLSPFVSTHYLFELSMVTALISFVSFLGAGGYMWRQGYGYAKYYTLAWSLLCVFVVLISAIILGGENVGVSQFMPWFRLSAIVEMMLLALALASRIQFLQEAREQVVHENQTKSDLIARVSQEIRTPMNGILGMSELLREHLNSDTARQYNNLIYQSGSALLGIINDLLDLAKIQTQKIVLEEVSFNLHHLCEECVNAFKPKVVDKDLLLQCVIAEDVPLFVVGDKARLQQVLMNFLSNACKHTQRGDVVLKVTRSPDPSNPNRLKFVVRDTGPGIDMDSAANLFEADASTYENPSGGGKGLGLYISKQLVKLMGGKIGVTSLPGDGASFWISVSLKPVDAAELVVSEADGQVRFQSQLHILVAEDNRVNQVVVQKMLERMGHLVTLAEDGEQALAIFKSRNGRFDLVLMDCDMPVMDGFEATRRLRALCVEQGWFQLPIWALTAHVQPHSREQCRAAGMNDHLSKPIQSSRLAQALKGVEQVVQNI</sequence>
<dbReference type="PANTHER" id="PTHR45339:SF1">
    <property type="entry name" value="HYBRID SIGNAL TRANSDUCTION HISTIDINE KINASE J"/>
    <property type="match status" value="1"/>
</dbReference>
<dbReference type="SUPFAM" id="SSF47384">
    <property type="entry name" value="Homodimeric domain of signal transducing histidine kinase"/>
    <property type="match status" value="1"/>
</dbReference>
<dbReference type="AlphaFoldDB" id="A0A839UNE8"/>
<protein>
    <recommendedName>
        <fullName evidence="2">histidine kinase</fullName>
        <ecNumber evidence="2">2.7.13.3</ecNumber>
    </recommendedName>
</protein>
<dbReference type="Pfam" id="PF02518">
    <property type="entry name" value="HATPase_c"/>
    <property type="match status" value="1"/>
</dbReference>
<gene>
    <name evidence="9" type="ORF">FHS30_001253</name>
</gene>
<feature type="transmembrane region" description="Helical" evidence="6">
    <location>
        <begin position="313"/>
        <end position="333"/>
    </location>
</feature>
<dbReference type="Gene3D" id="1.10.287.130">
    <property type="match status" value="1"/>
</dbReference>
<evidence type="ECO:0000256" key="3">
    <source>
        <dbReference type="ARBA" id="ARBA00022553"/>
    </source>
</evidence>
<dbReference type="InterPro" id="IPR011623">
    <property type="entry name" value="7TMR_DISM_rcpt_extracell_dom1"/>
</dbReference>
<dbReference type="InterPro" id="IPR005467">
    <property type="entry name" value="His_kinase_dom"/>
</dbReference>
<evidence type="ECO:0000256" key="6">
    <source>
        <dbReference type="SAM" id="Phobius"/>
    </source>
</evidence>
<dbReference type="SMART" id="SM00387">
    <property type="entry name" value="HATPase_c"/>
    <property type="match status" value="1"/>
</dbReference>
<feature type="transmembrane region" description="Helical" evidence="6">
    <location>
        <begin position="194"/>
        <end position="212"/>
    </location>
</feature>
<dbReference type="CDD" id="cd17546">
    <property type="entry name" value="REC_hyHK_CKI1_RcsC-like"/>
    <property type="match status" value="1"/>
</dbReference>
<dbReference type="Gene3D" id="2.60.40.2380">
    <property type="match status" value="1"/>
</dbReference>
<feature type="transmembrane region" description="Helical" evidence="6">
    <location>
        <begin position="219"/>
        <end position="245"/>
    </location>
</feature>
<feature type="domain" description="Histidine kinase" evidence="7">
    <location>
        <begin position="418"/>
        <end position="637"/>
    </location>
</feature>
<dbReference type="SMART" id="SM00448">
    <property type="entry name" value="REC"/>
    <property type="match status" value="1"/>
</dbReference>
<dbReference type="Pfam" id="PF07695">
    <property type="entry name" value="7TMR-DISM_7TM"/>
    <property type="match status" value="1"/>
</dbReference>
<feature type="transmembrane region" description="Helical" evidence="6">
    <location>
        <begin position="345"/>
        <end position="363"/>
    </location>
</feature>
<keyword evidence="3 5" id="KW-0597">Phosphoprotein</keyword>
<dbReference type="EC" id="2.7.13.3" evidence="2"/>
<reference evidence="9 10" key="1">
    <citation type="submission" date="2020-08" db="EMBL/GenBank/DDBJ databases">
        <title>Genomic Encyclopedia of Type Strains, Phase III (KMG-III): the genomes of soil and plant-associated and newly described type strains.</title>
        <authorList>
            <person name="Whitman W."/>
        </authorList>
    </citation>
    <scope>NUCLEOTIDE SEQUENCE [LARGE SCALE GENOMIC DNA]</scope>
    <source>
        <strain evidence="9 10">CECT 8571</strain>
    </source>
</reference>
<evidence type="ECO:0000259" key="8">
    <source>
        <dbReference type="PROSITE" id="PS50110"/>
    </source>
</evidence>
<evidence type="ECO:0000256" key="4">
    <source>
        <dbReference type="ARBA" id="ARBA00023012"/>
    </source>
</evidence>
<evidence type="ECO:0000313" key="10">
    <source>
        <dbReference type="Proteomes" id="UP000559987"/>
    </source>
</evidence>
<dbReference type="InterPro" id="IPR003594">
    <property type="entry name" value="HATPase_dom"/>
</dbReference>
<evidence type="ECO:0000313" key="9">
    <source>
        <dbReference type="EMBL" id="MBB3168069.1"/>
    </source>
</evidence>
<organism evidence="9 10">
    <name type="scientific">Simiduia aestuariiviva</name>
    <dbReference type="NCBI Taxonomy" id="1510459"/>
    <lineage>
        <taxon>Bacteria</taxon>
        <taxon>Pseudomonadati</taxon>
        <taxon>Pseudomonadota</taxon>
        <taxon>Gammaproteobacteria</taxon>
        <taxon>Cellvibrionales</taxon>
        <taxon>Cellvibrionaceae</taxon>
        <taxon>Simiduia</taxon>
    </lineage>
</organism>
<feature type="transmembrane region" description="Helical" evidence="6">
    <location>
        <begin position="284"/>
        <end position="301"/>
    </location>
</feature>
<feature type="transmembrane region" description="Helical" evidence="6">
    <location>
        <begin position="257"/>
        <end position="277"/>
    </location>
</feature>
<dbReference type="InterPro" id="IPR036097">
    <property type="entry name" value="HisK_dim/P_sf"/>
</dbReference>
<evidence type="ECO:0000256" key="2">
    <source>
        <dbReference type="ARBA" id="ARBA00012438"/>
    </source>
</evidence>
<keyword evidence="6" id="KW-1133">Transmembrane helix</keyword>
<name>A0A839UNE8_9GAMM</name>
<dbReference type="InterPro" id="IPR011006">
    <property type="entry name" value="CheY-like_superfamily"/>
</dbReference>
<evidence type="ECO:0000256" key="1">
    <source>
        <dbReference type="ARBA" id="ARBA00000085"/>
    </source>
</evidence>
<dbReference type="GO" id="GO:0000155">
    <property type="term" value="F:phosphorelay sensor kinase activity"/>
    <property type="evidence" value="ECO:0007669"/>
    <property type="project" value="InterPro"/>
</dbReference>
<dbReference type="PROSITE" id="PS50110">
    <property type="entry name" value="RESPONSE_REGULATORY"/>
    <property type="match status" value="1"/>
</dbReference>
<comment type="caution">
    <text evidence="9">The sequence shown here is derived from an EMBL/GenBank/DDBJ whole genome shotgun (WGS) entry which is preliminary data.</text>
</comment>
<dbReference type="InterPro" id="IPR011622">
    <property type="entry name" value="7TMR_DISM_rcpt_extracell_dom2"/>
</dbReference>
<dbReference type="Pfam" id="PF07696">
    <property type="entry name" value="7TMR-DISMED2"/>
    <property type="match status" value="1"/>
</dbReference>
<keyword evidence="10" id="KW-1185">Reference proteome</keyword>
<dbReference type="CDD" id="cd16922">
    <property type="entry name" value="HATPase_EvgS-ArcB-TorS-like"/>
    <property type="match status" value="1"/>
</dbReference>
<dbReference type="Pfam" id="PF00072">
    <property type="entry name" value="Response_reg"/>
    <property type="match status" value="1"/>
</dbReference>
<dbReference type="EMBL" id="JACHXZ010000002">
    <property type="protein sequence ID" value="MBB3168069.1"/>
    <property type="molecule type" value="Genomic_DNA"/>
</dbReference>
<keyword evidence="6" id="KW-0472">Membrane</keyword>
<keyword evidence="6" id="KW-0812">Transmembrane</keyword>
<dbReference type="SUPFAM" id="SSF52172">
    <property type="entry name" value="CheY-like"/>
    <property type="match status" value="1"/>
</dbReference>
<dbReference type="InterPro" id="IPR004358">
    <property type="entry name" value="Sig_transdc_His_kin-like_C"/>
</dbReference>
<comment type="catalytic activity">
    <reaction evidence="1">
        <text>ATP + protein L-histidine = ADP + protein N-phospho-L-histidine.</text>
        <dbReference type="EC" id="2.7.13.3"/>
    </reaction>
</comment>
<dbReference type="Pfam" id="PF00512">
    <property type="entry name" value="HisKA"/>
    <property type="match status" value="1"/>
</dbReference>
<feature type="domain" description="Response regulatory" evidence="8">
    <location>
        <begin position="659"/>
        <end position="780"/>
    </location>
</feature>
<dbReference type="SMART" id="SM00388">
    <property type="entry name" value="HisKA"/>
    <property type="match status" value="1"/>
</dbReference>
<dbReference type="Gene3D" id="3.30.565.10">
    <property type="entry name" value="Histidine kinase-like ATPase, C-terminal domain"/>
    <property type="match status" value="1"/>
</dbReference>
<dbReference type="InterPro" id="IPR036890">
    <property type="entry name" value="HATPase_C_sf"/>
</dbReference>
<dbReference type="PANTHER" id="PTHR45339">
    <property type="entry name" value="HYBRID SIGNAL TRANSDUCTION HISTIDINE KINASE J"/>
    <property type="match status" value="1"/>
</dbReference>
<dbReference type="PRINTS" id="PR00344">
    <property type="entry name" value="BCTRLSENSOR"/>
</dbReference>
<evidence type="ECO:0000259" key="7">
    <source>
        <dbReference type="PROSITE" id="PS50109"/>
    </source>
</evidence>
<dbReference type="PROSITE" id="PS50109">
    <property type="entry name" value="HIS_KIN"/>
    <property type="match status" value="1"/>
</dbReference>
<dbReference type="CDD" id="cd00082">
    <property type="entry name" value="HisKA"/>
    <property type="match status" value="1"/>
</dbReference>
<dbReference type="InterPro" id="IPR001789">
    <property type="entry name" value="Sig_transdc_resp-reg_receiver"/>
</dbReference>
<evidence type="ECO:0000256" key="5">
    <source>
        <dbReference type="PROSITE-ProRule" id="PRU00169"/>
    </source>
</evidence>
<dbReference type="Proteomes" id="UP000559987">
    <property type="component" value="Unassembled WGS sequence"/>
</dbReference>
<dbReference type="InterPro" id="IPR003661">
    <property type="entry name" value="HisK_dim/P_dom"/>
</dbReference>
<dbReference type="Gene3D" id="3.40.50.2300">
    <property type="match status" value="1"/>
</dbReference>
<accession>A0A839UNE8</accession>
<dbReference type="RefSeq" id="WP_183909473.1">
    <property type="nucleotide sequence ID" value="NZ_JACHXZ010000002.1"/>
</dbReference>
<keyword evidence="4" id="KW-0902">Two-component regulatory system</keyword>
<dbReference type="SUPFAM" id="SSF55874">
    <property type="entry name" value="ATPase domain of HSP90 chaperone/DNA topoisomerase II/histidine kinase"/>
    <property type="match status" value="1"/>
</dbReference>
<feature type="modified residue" description="4-aspartylphosphate" evidence="5">
    <location>
        <position position="710"/>
    </location>
</feature>